<dbReference type="Proteomes" id="UP000242146">
    <property type="component" value="Unassembled WGS sequence"/>
</dbReference>
<name>A0A1X2GXC1_9FUNG</name>
<keyword evidence="2" id="KW-1185">Reference proteome</keyword>
<evidence type="ECO:0000313" key="2">
    <source>
        <dbReference type="Proteomes" id="UP000242146"/>
    </source>
</evidence>
<organism evidence="1 2">
    <name type="scientific">Hesseltinella vesiculosa</name>
    <dbReference type="NCBI Taxonomy" id="101127"/>
    <lineage>
        <taxon>Eukaryota</taxon>
        <taxon>Fungi</taxon>
        <taxon>Fungi incertae sedis</taxon>
        <taxon>Mucoromycota</taxon>
        <taxon>Mucoromycotina</taxon>
        <taxon>Mucoromycetes</taxon>
        <taxon>Mucorales</taxon>
        <taxon>Cunninghamellaceae</taxon>
        <taxon>Hesseltinella</taxon>
    </lineage>
</organism>
<accession>A0A1X2GXC1</accession>
<evidence type="ECO:0000313" key="1">
    <source>
        <dbReference type="EMBL" id="ORX62738.1"/>
    </source>
</evidence>
<sequence length="52" mass="5970">MPIYPFILTSSILLLSSGFESFTFFLKQAESFTFFLPNTFKLAESFTLFSSQ</sequence>
<gene>
    <name evidence="1" type="ORF">DM01DRAFT_47127</name>
</gene>
<dbReference type="AlphaFoldDB" id="A0A1X2GXC1"/>
<reference evidence="1 2" key="1">
    <citation type="submission" date="2016-07" db="EMBL/GenBank/DDBJ databases">
        <title>Pervasive Adenine N6-methylation of Active Genes in Fungi.</title>
        <authorList>
            <consortium name="DOE Joint Genome Institute"/>
            <person name="Mondo S.J."/>
            <person name="Dannebaum R.O."/>
            <person name="Kuo R.C."/>
            <person name="Labutti K."/>
            <person name="Haridas S."/>
            <person name="Kuo A."/>
            <person name="Salamov A."/>
            <person name="Ahrendt S.R."/>
            <person name="Lipzen A."/>
            <person name="Sullivan W."/>
            <person name="Andreopoulos W.B."/>
            <person name="Clum A."/>
            <person name="Lindquist E."/>
            <person name="Daum C."/>
            <person name="Ramamoorthy G.K."/>
            <person name="Gryganskyi A."/>
            <person name="Culley D."/>
            <person name="Magnuson J.K."/>
            <person name="James T.Y."/>
            <person name="O'Malley M.A."/>
            <person name="Stajich J.E."/>
            <person name="Spatafora J.W."/>
            <person name="Visel A."/>
            <person name="Grigoriev I.V."/>
        </authorList>
    </citation>
    <scope>NUCLEOTIDE SEQUENCE [LARGE SCALE GENOMIC DNA]</scope>
    <source>
        <strain evidence="1 2">NRRL 3301</strain>
    </source>
</reference>
<protein>
    <submittedName>
        <fullName evidence="1">Uncharacterized protein</fullName>
    </submittedName>
</protein>
<comment type="caution">
    <text evidence="1">The sequence shown here is derived from an EMBL/GenBank/DDBJ whole genome shotgun (WGS) entry which is preliminary data.</text>
</comment>
<proteinExistence type="predicted"/>
<dbReference type="EMBL" id="MCGT01000001">
    <property type="protein sequence ID" value="ORX62738.1"/>
    <property type="molecule type" value="Genomic_DNA"/>
</dbReference>